<dbReference type="InterPro" id="IPR017905">
    <property type="entry name" value="ERV/ALR_sulphydryl_oxidase"/>
</dbReference>
<feature type="domain" description="ERV/ALR sulfhydryl oxidase" evidence="1">
    <location>
        <begin position="111"/>
        <end position="230"/>
    </location>
</feature>
<reference evidence="2" key="1">
    <citation type="submission" date="2021-12" db="EMBL/GenBank/DDBJ databases">
        <authorList>
            <person name="King R."/>
        </authorList>
    </citation>
    <scope>NUCLEOTIDE SEQUENCE</scope>
</reference>
<name>A0A9P0AJP3_BEMTA</name>
<dbReference type="AlphaFoldDB" id="A0A9P0AJP3"/>
<accession>A0A9P0AJP3</accession>
<proteinExistence type="predicted"/>
<gene>
    <name evidence="2" type="ORF">BEMITA_LOCUS11670</name>
</gene>
<keyword evidence="3" id="KW-1185">Reference proteome</keyword>
<dbReference type="Proteomes" id="UP001152759">
    <property type="component" value="Chromosome 7"/>
</dbReference>
<evidence type="ECO:0000313" key="3">
    <source>
        <dbReference type="Proteomes" id="UP001152759"/>
    </source>
</evidence>
<dbReference type="GO" id="GO:0016972">
    <property type="term" value="F:thiol oxidase activity"/>
    <property type="evidence" value="ECO:0007669"/>
    <property type="project" value="InterPro"/>
</dbReference>
<sequence length="437" mass="50125">MILSSSRERTKFLTNRELKCKEILPVAFSNAEELMRQIFETTIANEWVYSLNKLTESAEQLFNEMETFVDHYRKIGNINPSHEYVAILKRLVDRFRAKFGLVKHELILNFNIYTVPVWGHLYWGFLHALSILVQLSLRDDDGSGSIGIASETSISSLSDFVLILYNIDQILPCNVCLSHYQQIKGSGKIVSCLEVISTGYSIDGTKLFHSRITENIQHKHLSISPEYAKYSSPQFMSFDFLSLYSCFSDPIMNLRETIIKKINAPRVYWAAPHLTALVIITMSAYNVTFTEAFFYLLRLLTAVARDGEGYVRWRRDVDGSLPLRSTEEERKRFPAKSNFLSSGLMTLIQEPIDNLIKRLHATIEKQEISDDRLLTSLDFKRMFQNSVNLLRTYADGIENEQSRPAFLASQETAPAQLDIFISSAAQKLLLRPLLDFK</sequence>
<dbReference type="PROSITE" id="PS51324">
    <property type="entry name" value="ERV_ALR"/>
    <property type="match status" value="1"/>
</dbReference>
<protein>
    <recommendedName>
        <fullName evidence="1">ERV/ALR sulfhydryl oxidase domain-containing protein</fullName>
    </recommendedName>
</protein>
<evidence type="ECO:0000259" key="1">
    <source>
        <dbReference type="PROSITE" id="PS51324"/>
    </source>
</evidence>
<dbReference type="EMBL" id="OU963868">
    <property type="protein sequence ID" value="CAH0393247.1"/>
    <property type="molecule type" value="Genomic_DNA"/>
</dbReference>
<organism evidence="2 3">
    <name type="scientific">Bemisia tabaci</name>
    <name type="common">Sweetpotato whitefly</name>
    <name type="synonym">Aleurodes tabaci</name>
    <dbReference type="NCBI Taxonomy" id="7038"/>
    <lineage>
        <taxon>Eukaryota</taxon>
        <taxon>Metazoa</taxon>
        <taxon>Ecdysozoa</taxon>
        <taxon>Arthropoda</taxon>
        <taxon>Hexapoda</taxon>
        <taxon>Insecta</taxon>
        <taxon>Pterygota</taxon>
        <taxon>Neoptera</taxon>
        <taxon>Paraneoptera</taxon>
        <taxon>Hemiptera</taxon>
        <taxon>Sternorrhyncha</taxon>
        <taxon>Aleyrodoidea</taxon>
        <taxon>Aleyrodidae</taxon>
        <taxon>Aleyrodinae</taxon>
        <taxon>Bemisia</taxon>
    </lineage>
</organism>
<evidence type="ECO:0000313" key="2">
    <source>
        <dbReference type="EMBL" id="CAH0393247.1"/>
    </source>
</evidence>